<reference evidence="2 3" key="1">
    <citation type="submission" date="2019-07" db="EMBL/GenBank/DDBJ databases">
        <title>Whole genome shotgun sequence of Deinococcus cellulosilyticus NBRC 106333.</title>
        <authorList>
            <person name="Hosoyama A."/>
            <person name="Uohara A."/>
            <person name="Ohji S."/>
            <person name="Ichikawa N."/>
        </authorList>
    </citation>
    <scope>NUCLEOTIDE SEQUENCE [LARGE SCALE GENOMIC DNA]</scope>
    <source>
        <strain evidence="2 3">NBRC 106333</strain>
    </source>
</reference>
<sequence>MILTQRAPRVISGGGYALLAPEGQDVKDGLQHLLENSGHPVHLYPHDLQTCPLQDHLIETAGLHLQDHNITDALLIHLQTGQMERIPLAKTTMPCDLKLDLQKSVARSGLPDLRWDRLISPLGPLLGVNAEKELSIATAQLASKAAGQRVYGVGRADRIQASRTIAALEALERLGGLFPDPSRQRMHASMGDLPGQVLDPRSLHLYFPLQHQQRDFPCKPFEEDQPRTWVCGLNLKTLQPVWIEESLVYYGPMPDPLVLNTSSGCALGQSLEEATLHAFLELAERDAAMRWWQGTHKAPLWPTPFEDDVLEVLGNLFDLEYQVQAHDLTTDLGLPVCLLVATQKEWDGLHPATLCATAAHLDPRMALLKAVQEIRGMAQKLTPQQLEKAALLQQHPEQVLTLEDHLLAYALPAARDAIASKLSGELGLQRDAWVVPDLQALLQHTLDHCELHVVQQDHPVLREQGLFCVRVISPQLLPITYGHPYQRVPASQAPTADPHPFT</sequence>
<dbReference type="OrthoDB" id="68050at2"/>
<dbReference type="PANTHER" id="PTHR37809">
    <property type="entry name" value="RIBOSOMAL PROTEIN S12 METHYLTHIOTRANSFERASE ACCESSORY FACTOR YCAO"/>
    <property type="match status" value="1"/>
</dbReference>
<protein>
    <recommendedName>
        <fullName evidence="1">YcaO domain-containing protein</fullName>
    </recommendedName>
</protein>
<gene>
    <name evidence="2" type="ORF">DC3_25330</name>
</gene>
<dbReference type="Gene3D" id="3.30.1330.230">
    <property type="match status" value="1"/>
</dbReference>
<organism evidence="2 3">
    <name type="scientific">Deinococcus cellulosilyticus (strain DSM 18568 / NBRC 106333 / KACC 11606 / 5516J-15)</name>
    <dbReference type="NCBI Taxonomy" id="1223518"/>
    <lineage>
        <taxon>Bacteria</taxon>
        <taxon>Thermotogati</taxon>
        <taxon>Deinococcota</taxon>
        <taxon>Deinococci</taxon>
        <taxon>Deinococcales</taxon>
        <taxon>Deinococcaceae</taxon>
        <taxon>Deinococcus</taxon>
    </lineage>
</organism>
<dbReference type="Pfam" id="PF02624">
    <property type="entry name" value="YcaO"/>
    <property type="match status" value="1"/>
</dbReference>
<proteinExistence type="predicted"/>
<feature type="domain" description="YcaO" evidence="1">
    <location>
        <begin position="152"/>
        <end position="502"/>
    </location>
</feature>
<keyword evidence="3" id="KW-1185">Reference proteome</keyword>
<accession>A0A511N364</accession>
<dbReference type="Gene3D" id="3.30.160.660">
    <property type="match status" value="1"/>
</dbReference>
<dbReference type="RefSeq" id="WP_146884722.1">
    <property type="nucleotide sequence ID" value="NZ_BJXB01000010.1"/>
</dbReference>
<dbReference type="PANTHER" id="PTHR37809:SF1">
    <property type="entry name" value="RIBOSOMAL PROTEIN S12 METHYLTHIOTRANSFERASE ACCESSORY FACTOR YCAO"/>
    <property type="match status" value="1"/>
</dbReference>
<dbReference type="Gene3D" id="3.30.40.250">
    <property type="match status" value="1"/>
</dbReference>
<evidence type="ECO:0000313" key="2">
    <source>
        <dbReference type="EMBL" id="GEM46898.1"/>
    </source>
</evidence>
<comment type="caution">
    <text evidence="2">The sequence shown here is derived from an EMBL/GenBank/DDBJ whole genome shotgun (WGS) entry which is preliminary data.</text>
</comment>
<name>A0A511N364_DEIC1</name>
<evidence type="ECO:0000259" key="1">
    <source>
        <dbReference type="PROSITE" id="PS51664"/>
    </source>
</evidence>
<dbReference type="AlphaFoldDB" id="A0A511N364"/>
<dbReference type="PROSITE" id="PS51664">
    <property type="entry name" value="YCAO"/>
    <property type="match status" value="1"/>
</dbReference>
<dbReference type="Proteomes" id="UP000321306">
    <property type="component" value="Unassembled WGS sequence"/>
</dbReference>
<dbReference type="EMBL" id="BJXB01000010">
    <property type="protein sequence ID" value="GEM46898.1"/>
    <property type="molecule type" value="Genomic_DNA"/>
</dbReference>
<dbReference type="InterPro" id="IPR003776">
    <property type="entry name" value="YcaO-like_dom"/>
</dbReference>
<evidence type="ECO:0000313" key="3">
    <source>
        <dbReference type="Proteomes" id="UP000321306"/>
    </source>
</evidence>